<dbReference type="SUPFAM" id="SSF48452">
    <property type="entry name" value="TPR-like"/>
    <property type="match status" value="1"/>
</dbReference>
<dbReference type="InterPro" id="IPR051012">
    <property type="entry name" value="CellSynth/LPSAsmb/PSIAsmb"/>
</dbReference>
<evidence type="ECO:0000256" key="3">
    <source>
        <dbReference type="PROSITE-ProRule" id="PRU00339"/>
    </source>
</evidence>
<dbReference type="InterPro" id="IPR011990">
    <property type="entry name" value="TPR-like_helical_dom_sf"/>
</dbReference>
<evidence type="ECO:0000256" key="1">
    <source>
        <dbReference type="ARBA" id="ARBA00022737"/>
    </source>
</evidence>
<dbReference type="PROSITE" id="PS50005">
    <property type="entry name" value="TPR"/>
    <property type="match status" value="1"/>
</dbReference>
<evidence type="ECO:0000313" key="4">
    <source>
        <dbReference type="EMBL" id="POY36912.1"/>
    </source>
</evidence>
<dbReference type="SMART" id="SM00028">
    <property type="entry name" value="TPR"/>
    <property type="match status" value="2"/>
</dbReference>
<dbReference type="Pfam" id="PF14559">
    <property type="entry name" value="TPR_19"/>
    <property type="match status" value="1"/>
</dbReference>
<accession>A0A2S5A3M1</accession>
<dbReference type="AlphaFoldDB" id="A0A2S5A3M1"/>
<protein>
    <recommendedName>
        <fullName evidence="6">Tetratricopeptide repeat protein</fullName>
    </recommendedName>
</protein>
<comment type="caution">
    <text evidence="4">The sequence shown here is derived from an EMBL/GenBank/DDBJ whole genome shotgun (WGS) entry which is preliminary data.</text>
</comment>
<proteinExistence type="predicted"/>
<gene>
    <name evidence="4" type="ORF">C3K47_07555</name>
</gene>
<name>A0A2S5A3M1_9SPHI</name>
<sequence>MLSRKQIIVIGSSVALVGVLYSLDIKGLVNPKEGKKPENTQVSSEISTVSISKSAKKQLSTGAVKQIEELETQLSKDPQNAELKRSLAKQWENTDKSLSYVSGLYYYDAAKAQPEAKNWLLAADKLQTGTASISDSLIVRYVADKAIDAYQHVLKTEPDNLDAKTGLGICYVETTQNPMQGITLLREVIAKEPENIKANLSLGLFSMRSGQYDKAEKRFITVLKKAPSGDAYFYLGETYRYMGEKAKAIEAYQKSKEFIVDPQFIAQVDMIIKELK</sequence>
<reference evidence="4 5" key="1">
    <citation type="submission" date="2018-01" db="EMBL/GenBank/DDBJ databases">
        <authorList>
            <person name="Gaut B.S."/>
            <person name="Morton B.R."/>
            <person name="Clegg M.T."/>
            <person name="Duvall M.R."/>
        </authorList>
    </citation>
    <scope>NUCLEOTIDE SEQUENCE [LARGE SCALE GENOMIC DNA]</scope>
    <source>
        <strain evidence="4 5">HR-AV</strain>
    </source>
</reference>
<keyword evidence="5" id="KW-1185">Reference proteome</keyword>
<evidence type="ECO:0008006" key="6">
    <source>
        <dbReference type="Google" id="ProtNLM"/>
    </source>
</evidence>
<keyword evidence="1" id="KW-0677">Repeat</keyword>
<dbReference type="OrthoDB" id="1490552at2"/>
<evidence type="ECO:0000256" key="2">
    <source>
        <dbReference type="ARBA" id="ARBA00022803"/>
    </source>
</evidence>
<dbReference type="Proteomes" id="UP000236893">
    <property type="component" value="Unassembled WGS sequence"/>
</dbReference>
<keyword evidence="2 3" id="KW-0802">TPR repeat</keyword>
<evidence type="ECO:0000313" key="5">
    <source>
        <dbReference type="Proteomes" id="UP000236893"/>
    </source>
</evidence>
<organism evidence="4 5">
    <name type="scientific">Solitalea longa</name>
    <dbReference type="NCBI Taxonomy" id="2079460"/>
    <lineage>
        <taxon>Bacteria</taxon>
        <taxon>Pseudomonadati</taxon>
        <taxon>Bacteroidota</taxon>
        <taxon>Sphingobacteriia</taxon>
        <taxon>Sphingobacteriales</taxon>
        <taxon>Sphingobacteriaceae</taxon>
        <taxon>Solitalea</taxon>
    </lineage>
</organism>
<dbReference type="PANTHER" id="PTHR45586:SF1">
    <property type="entry name" value="LIPOPOLYSACCHARIDE ASSEMBLY PROTEIN B"/>
    <property type="match status" value="1"/>
</dbReference>
<dbReference type="InterPro" id="IPR019734">
    <property type="entry name" value="TPR_rpt"/>
</dbReference>
<dbReference type="EMBL" id="PQVF01000005">
    <property type="protein sequence ID" value="POY36912.1"/>
    <property type="molecule type" value="Genomic_DNA"/>
</dbReference>
<dbReference type="Gene3D" id="1.25.40.10">
    <property type="entry name" value="Tetratricopeptide repeat domain"/>
    <property type="match status" value="1"/>
</dbReference>
<feature type="repeat" description="TPR" evidence="3">
    <location>
        <begin position="229"/>
        <end position="262"/>
    </location>
</feature>
<dbReference type="PANTHER" id="PTHR45586">
    <property type="entry name" value="TPR REPEAT-CONTAINING PROTEIN PA4667"/>
    <property type="match status" value="1"/>
</dbReference>
<dbReference type="RefSeq" id="WP_103788522.1">
    <property type="nucleotide sequence ID" value="NZ_PQVF01000005.1"/>
</dbReference>